<gene>
    <name evidence="3" type="ORF">TM35_000321490</name>
</gene>
<feature type="region of interest" description="Disordered" evidence="2">
    <location>
        <begin position="320"/>
        <end position="348"/>
    </location>
</feature>
<name>A0A1X0NM66_9TRYP</name>
<keyword evidence="1" id="KW-0103">Bromodomain</keyword>
<accession>A0A1X0NM66</accession>
<dbReference type="RefSeq" id="XP_028879900.1">
    <property type="nucleotide sequence ID" value="XM_029028776.1"/>
</dbReference>
<proteinExistence type="predicted"/>
<organism evidence="3 4">
    <name type="scientific">Trypanosoma theileri</name>
    <dbReference type="NCBI Taxonomy" id="67003"/>
    <lineage>
        <taxon>Eukaryota</taxon>
        <taxon>Discoba</taxon>
        <taxon>Euglenozoa</taxon>
        <taxon>Kinetoplastea</taxon>
        <taxon>Metakinetoplastina</taxon>
        <taxon>Trypanosomatida</taxon>
        <taxon>Trypanosomatidae</taxon>
        <taxon>Trypanosoma</taxon>
    </lineage>
</organism>
<dbReference type="Proteomes" id="UP000192257">
    <property type="component" value="Unassembled WGS sequence"/>
</dbReference>
<dbReference type="GeneID" id="39988556"/>
<evidence type="ECO:0000256" key="2">
    <source>
        <dbReference type="SAM" id="MobiDB-lite"/>
    </source>
</evidence>
<comment type="caution">
    <text evidence="3">The sequence shown here is derived from an EMBL/GenBank/DDBJ whole genome shotgun (WGS) entry which is preliminary data.</text>
</comment>
<feature type="compositionally biased region" description="Polar residues" evidence="2">
    <location>
        <begin position="325"/>
        <end position="347"/>
    </location>
</feature>
<dbReference type="EMBL" id="NBCO01000032">
    <property type="protein sequence ID" value="ORC85834.1"/>
    <property type="molecule type" value="Genomic_DNA"/>
</dbReference>
<reference evidence="3 4" key="1">
    <citation type="submission" date="2017-03" db="EMBL/GenBank/DDBJ databases">
        <title>An alternative strategy for trypanosome survival in the mammalian bloodstream revealed through genome and transcriptome analysis of the ubiquitous bovine parasite Trypanosoma (Megatrypanum) theileri.</title>
        <authorList>
            <person name="Kelly S."/>
            <person name="Ivens A."/>
            <person name="Mott A."/>
            <person name="O'Neill E."/>
            <person name="Emms D."/>
            <person name="Macleod O."/>
            <person name="Voorheis P."/>
            <person name="Matthews J."/>
            <person name="Matthews K."/>
            <person name="Carrington M."/>
        </authorList>
    </citation>
    <scope>NUCLEOTIDE SEQUENCE [LARGE SCALE GENOMIC DNA]</scope>
    <source>
        <strain evidence="3">Edinburgh</strain>
    </source>
</reference>
<dbReference type="Gene3D" id="1.20.920.10">
    <property type="entry name" value="Bromodomain-like"/>
    <property type="match status" value="1"/>
</dbReference>
<dbReference type="InterPro" id="IPR036427">
    <property type="entry name" value="Bromodomain-like_sf"/>
</dbReference>
<sequence length="408" mass="43536">MRREDLLQALLVRFVDPQQEEQDWMHLAALFYSLTGLLLSAQRVEQLYYQHLQSHGGRAAMEMACKEYEQQLAARLQQHIAGAENPACGIVRGGTRRLGVIPSAPPRGGVTAALAPSTNACLFPLGGSGLGTTSLTTTPTTTTAFTTNITTNNAAAASTTGVTGTTGTASNASVVGTGVNSSSSLCGSLASLFTSTPLDSTGGNDDGTFTSGVAFNTLTAEQRERWRRLRQEPISPDILISLVQRFALVETAAVFLAPVHPSTVMEFNGVRSGSYATVIMHPLSLVGIRGRVLASRRDYELHKCQMQKTVPSVGVMTRKRGRTASAASTTSVNEGSGSTNITTGINNSDDDRGTIRTIQELEQAVWQIAANCVVFNAPESCYPFTARQFAVSCTDIIEEYCMQRVLSG</sequence>
<protein>
    <submittedName>
        <fullName evidence="3">Uncharacterized protein</fullName>
    </submittedName>
</protein>
<keyword evidence="4" id="KW-1185">Reference proteome</keyword>
<dbReference type="AlphaFoldDB" id="A0A1X0NM66"/>
<dbReference type="SUPFAM" id="SSF47370">
    <property type="entry name" value="Bromodomain"/>
    <property type="match status" value="1"/>
</dbReference>
<evidence type="ECO:0000313" key="3">
    <source>
        <dbReference type="EMBL" id="ORC85834.1"/>
    </source>
</evidence>
<evidence type="ECO:0000256" key="1">
    <source>
        <dbReference type="ARBA" id="ARBA00023117"/>
    </source>
</evidence>
<dbReference type="VEuPathDB" id="TriTrypDB:TM35_000321490"/>
<evidence type="ECO:0000313" key="4">
    <source>
        <dbReference type="Proteomes" id="UP000192257"/>
    </source>
</evidence>
<dbReference type="OrthoDB" id="251777at2759"/>